<evidence type="ECO:0000313" key="3">
    <source>
        <dbReference type="Proteomes" id="UP000034103"/>
    </source>
</evidence>
<feature type="region of interest" description="Disordered" evidence="1">
    <location>
        <begin position="25"/>
        <end position="48"/>
    </location>
</feature>
<gene>
    <name evidence="2" type="ORF">MYAER_3826</name>
</gene>
<dbReference type="AlphaFoldDB" id="A0A0F6U6M9"/>
<accession>A0A0F6U6M9</accession>
<protein>
    <submittedName>
        <fullName evidence="2">Uncharacterized protein</fullName>
    </submittedName>
</protein>
<name>A0A0F6U6M9_MICAE</name>
<sequence>MGKVSVSLPSLIGYTRARTSGNEVIEKKSFSTAHHKGESQELKKMVSK</sequence>
<dbReference type="Proteomes" id="UP000034103">
    <property type="component" value="Chromosome"/>
</dbReference>
<proteinExistence type="predicted"/>
<reference evidence="2 3" key="1">
    <citation type="journal article" date="2015" name="Genome Announc.">
        <title>Complete Genome Sequence of Microcystis aeruginosa NIES-2549, a Bloom-Forming Cyanobacterium from Lake Kasumigaura, Japan.</title>
        <authorList>
            <person name="Yamaguchi H."/>
            <person name="Suzuki S."/>
            <person name="Tanabe Y."/>
            <person name="Osana Y."/>
            <person name="Shimura Y."/>
            <person name="Ishida K."/>
            <person name="Kawachi M."/>
        </authorList>
    </citation>
    <scope>NUCLEOTIDE SEQUENCE [LARGE SCALE GENOMIC DNA]</scope>
    <source>
        <strain evidence="2 3">NIES-2549</strain>
    </source>
</reference>
<dbReference type="EMBL" id="CP011304">
    <property type="protein sequence ID" value="AKE66156.1"/>
    <property type="molecule type" value="Genomic_DNA"/>
</dbReference>
<dbReference type="PATRIC" id="fig|1641812.3.peg.3962"/>
<dbReference type="HOGENOM" id="CLU_3154829_0_0_3"/>
<evidence type="ECO:0000256" key="1">
    <source>
        <dbReference type="SAM" id="MobiDB-lite"/>
    </source>
</evidence>
<evidence type="ECO:0000313" key="2">
    <source>
        <dbReference type="EMBL" id="AKE66156.1"/>
    </source>
</evidence>
<organism evidence="2 3">
    <name type="scientific">Microcystis aeruginosa NIES-2549</name>
    <dbReference type="NCBI Taxonomy" id="1641812"/>
    <lineage>
        <taxon>Bacteria</taxon>
        <taxon>Bacillati</taxon>
        <taxon>Cyanobacteriota</taxon>
        <taxon>Cyanophyceae</taxon>
        <taxon>Oscillatoriophycideae</taxon>
        <taxon>Chroococcales</taxon>
        <taxon>Microcystaceae</taxon>
        <taxon>Microcystis</taxon>
    </lineage>
</organism>